<dbReference type="EMBL" id="AP019860">
    <property type="protein sequence ID" value="BBM82620.1"/>
    <property type="molecule type" value="Genomic_DNA"/>
</dbReference>
<organism evidence="3 4">
    <name type="scientific">Uabimicrobium amorphum</name>
    <dbReference type="NCBI Taxonomy" id="2596890"/>
    <lineage>
        <taxon>Bacteria</taxon>
        <taxon>Pseudomonadati</taxon>
        <taxon>Planctomycetota</taxon>
        <taxon>Candidatus Uabimicrobiia</taxon>
        <taxon>Candidatus Uabimicrobiales</taxon>
        <taxon>Candidatus Uabimicrobiaceae</taxon>
        <taxon>Candidatus Uabimicrobium</taxon>
    </lineage>
</organism>
<keyword evidence="4" id="KW-1185">Reference proteome</keyword>
<feature type="transmembrane region" description="Helical" evidence="2">
    <location>
        <begin position="123"/>
        <end position="146"/>
    </location>
</feature>
<reference evidence="3 4" key="1">
    <citation type="submission" date="2019-08" db="EMBL/GenBank/DDBJ databases">
        <title>Complete genome sequence of Candidatus Uab amorphum.</title>
        <authorList>
            <person name="Shiratori T."/>
            <person name="Suzuki S."/>
            <person name="Kakizawa Y."/>
            <person name="Ishida K."/>
        </authorList>
    </citation>
    <scope>NUCLEOTIDE SEQUENCE [LARGE SCALE GENOMIC DNA]</scope>
    <source>
        <strain evidence="3 4">SRT547</strain>
    </source>
</reference>
<dbReference type="KEGG" id="uam:UABAM_00963"/>
<evidence type="ECO:0000256" key="2">
    <source>
        <dbReference type="SAM" id="Phobius"/>
    </source>
</evidence>
<sequence>MNGFNMDDKNPHETDKIKIFDNDNKSDFPLPDSPKDESVTIKGQNFIKISHSKERLFNIIDSTSEEEGDIIWRPEEKEVENHLFSPTDDGLGKTQRRKVPTRGSRSSSTRRMSKNKVKRKYPLHYYIGFYGSIIFVILLLGLLVILRYRSIQNNNNNNNDNTTEKSSEAKLWTNAEKKVSKAYVNINYAKERLRKQDKNNALIYFRKSAVLYDNAIKMAKRSIDMQITLEKTKRGFTQKQAEKYVNKEYKYYIDKIKKWESNLEKVTDEIIRIKAE</sequence>
<name>A0A5S9IKA8_UABAM</name>
<feature type="region of interest" description="Disordered" evidence="1">
    <location>
        <begin position="1"/>
        <end position="37"/>
    </location>
</feature>
<feature type="compositionally biased region" description="Low complexity" evidence="1">
    <location>
        <begin position="101"/>
        <end position="110"/>
    </location>
</feature>
<gene>
    <name evidence="3" type="ORF">UABAM_00963</name>
</gene>
<keyword evidence="2" id="KW-1133">Transmembrane helix</keyword>
<feature type="compositionally biased region" description="Basic and acidic residues" evidence="1">
    <location>
        <begin position="1"/>
        <end position="26"/>
    </location>
</feature>
<accession>A0A5S9IKA8</accession>
<feature type="region of interest" description="Disordered" evidence="1">
    <location>
        <begin position="82"/>
        <end position="115"/>
    </location>
</feature>
<dbReference type="Proteomes" id="UP000326354">
    <property type="component" value="Chromosome"/>
</dbReference>
<evidence type="ECO:0000313" key="3">
    <source>
        <dbReference type="EMBL" id="BBM82620.1"/>
    </source>
</evidence>
<proteinExistence type="predicted"/>
<dbReference type="AlphaFoldDB" id="A0A5S9IKA8"/>
<evidence type="ECO:0000313" key="4">
    <source>
        <dbReference type="Proteomes" id="UP000326354"/>
    </source>
</evidence>
<keyword evidence="2" id="KW-0812">Transmembrane</keyword>
<dbReference type="RefSeq" id="WP_151966856.1">
    <property type="nucleotide sequence ID" value="NZ_AP019860.1"/>
</dbReference>
<protein>
    <submittedName>
        <fullName evidence="3">Uncharacterized protein</fullName>
    </submittedName>
</protein>
<keyword evidence="2" id="KW-0472">Membrane</keyword>
<evidence type="ECO:0000256" key="1">
    <source>
        <dbReference type="SAM" id="MobiDB-lite"/>
    </source>
</evidence>